<accession>A0A2R6BJT6</accession>
<dbReference type="Gene3D" id="3.30.390.50">
    <property type="entry name" value="CO dehydrogenase flavoprotein, C-terminal domain"/>
    <property type="match status" value="1"/>
</dbReference>
<dbReference type="AlphaFoldDB" id="A0A2R6BJT6"/>
<gene>
    <name evidence="5" type="ORF">B9Q11_01795</name>
</gene>
<dbReference type="GO" id="GO:0016491">
    <property type="term" value="F:oxidoreductase activity"/>
    <property type="evidence" value="ECO:0007669"/>
    <property type="project" value="UniProtKB-KW"/>
</dbReference>
<dbReference type="SUPFAM" id="SSF55447">
    <property type="entry name" value="CO dehydrogenase flavoprotein C-terminal domain-like"/>
    <property type="match status" value="1"/>
</dbReference>
<feature type="domain" description="FAD-binding PCMH-type" evidence="4">
    <location>
        <begin position="7"/>
        <end position="183"/>
    </location>
</feature>
<keyword evidence="3" id="KW-0560">Oxidoreductase</keyword>
<comment type="caution">
    <text evidence="5">The sequence shown here is derived from an EMBL/GenBank/DDBJ whole genome shotgun (WGS) entry which is preliminary data.</text>
</comment>
<dbReference type="PANTHER" id="PTHR42659">
    <property type="entry name" value="XANTHINE DEHYDROGENASE SUBUNIT C-RELATED"/>
    <property type="match status" value="1"/>
</dbReference>
<protein>
    <recommendedName>
        <fullName evidence="4">FAD-binding PCMH-type domain-containing protein</fullName>
    </recommendedName>
</protein>
<evidence type="ECO:0000256" key="2">
    <source>
        <dbReference type="ARBA" id="ARBA00022827"/>
    </source>
</evidence>
<proteinExistence type="predicted"/>
<dbReference type="SMART" id="SM01092">
    <property type="entry name" value="CO_deh_flav_C"/>
    <property type="match status" value="1"/>
</dbReference>
<dbReference type="FunFam" id="3.30.465.10:FF:000017">
    <property type="entry name" value="Xanthine dehydrogenase, FAD binding subunit"/>
    <property type="match status" value="1"/>
</dbReference>
<dbReference type="InterPro" id="IPR005107">
    <property type="entry name" value="CO_DH_flav_C"/>
</dbReference>
<dbReference type="Pfam" id="PF03450">
    <property type="entry name" value="CO_deh_flav_C"/>
    <property type="match status" value="1"/>
</dbReference>
<dbReference type="InterPro" id="IPR002346">
    <property type="entry name" value="Mopterin_DH_FAD-bd"/>
</dbReference>
<dbReference type="SUPFAM" id="SSF56176">
    <property type="entry name" value="FAD-binding/transporter-associated domain-like"/>
    <property type="match status" value="1"/>
</dbReference>
<dbReference type="InterPro" id="IPR036318">
    <property type="entry name" value="FAD-bd_PCMH-like_sf"/>
</dbReference>
<dbReference type="InterPro" id="IPR051312">
    <property type="entry name" value="Diverse_Substr_Oxidored"/>
</dbReference>
<organism evidence="5 6">
    <name type="scientific">Candidatus Marsarchaeota G2 archaeon ECH_B_SAG-F08</name>
    <dbReference type="NCBI Taxonomy" id="1978165"/>
    <lineage>
        <taxon>Archaea</taxon>
        <taxon>Candidatus Marsarchaeota</taxon>
        <taxon>Candidatus Marsarchaeota group 2</taxon>
    </lineage>
</organism>
<sequence>MNDLIALRPRAFYFYAPKTLDEAINLLYTKEDAKALAGGQSLIPMMKLRILNPKNVVSLSKVSEIQPEITKKNDEVYVSALTTHDQICRSDVLLSHFPALSVAAKEIADQQIRNRGTIGGNVSHGDPSANLPIALLALDAKVHTKGPKGSRMLPVDEFYKDIFLTALEPGEVVTGFSLSVQKAGKQAFMKVTKTATTWPIVSVAVNVFLKEGVVESARIALGVAGPTPLSAKKAEEYLKGKTLDDETILKASQLSIEGVRPPEDVNASSDYRKHLLSVLVKRCLKQVSGR</sequence>
<name>A0A2R6BJT6_9ARCH</name>
<dbReference type="EMBL" id="NEXM01000025">
    <property type="protein sequence ID" value="PSN98748.1"/>
    <property type="molecule type" value="Genomic_DNA"/>
</dbReference>
<evidence type="ECO:0000313" key="5">
    <source>
        <dbReference type="EMBL" id="PSN98748.1"/>
    </source>
</evidence>
<dbReference type="InterPro" id="IPR036683">
    <property type="entry name" value="CO_DH_flav_C_dom_sf"/>
</dbReference>
<dbReference type="PANTHER" id="PTHR42659:SF2">
    <property type="entry name" value="XANTHINE DEHYDROGENASE SUBUNIT C-RELATED"/>
    <property type="match status" value="1"/>
</dbReference>
<dbReference type="InterPro" id="IPR016167">
    <property type="entry name" value="FAD-bd_PCMH_sub1"/>
</dbReference>
<evidence type="ECO:0000256" key="1">
    <source>
        <dbReference type="ARBA" id="ARBA00022630"/>
    </source>
</evidence>
<dbReference type="Gene3D" id="3.30.465.10">
    <property type="match status" value="1"/>
</dbReference>
<reference evidence="5 6" key="1">
    <citation type="submission" date="2017-04" db="EMBL/GenBank/DDBJ databases">
        <title>Novel microbial lineages endemic to geothermal iron-oxide mats fill important gaps in the evolutionary history of Archaea.</title>
        <authorList>
            <person name="Jay Z.J."/>
            <person name="Beam J.P."/>
            <person name="Dlakic M."/>
            <person name="Rusch D.B."/>
            <person name="Kozubal M.A."/>
            <person name="Inskeep W.P."/>
        </authorList>
    </citation>
    <scope>NUCLEOTIDE SEQUENCE [LARGE SCALE GENOMIC DNA]</scope>
    <source>
        <strain evidence="5">ECH_B_SAG-F08</strain>
    </source>
</reference>
<dbReference type="Proteomes" id="UP000240381">
    <property type="component" value="Unassembled WGS sequence"/>
</dbReference>
<dbReference type="GO" id="GO:0071949">
    <property type="term" value="F:FAD binding"/>
    <property type="evidence" value="ECO:0007669"/>
    <property type="project" value="InterPro"/>
</dbReference>
<dbReference type="InterPro" id="IPR016166">
    <property type="entry name" value="FAD-bd_PCMH"/>
</dbReference>
<evidence type="ECO:0000313" key="6">
    <source>
        <dbReference type="Proteomes" id="UP000240381"/>
    </source>
</evidence>
<dbReference type="Gene3D" id="3.30.43.10">
    <property type="entry name" value="Uridine Diphospho-n-acetylenolpyruvylglucosamine Reductase, domain 2"/>
    <property type="match status" value="1"/>
</dbReference>
<dbReference type="InterPro" id="IPR016169">
    <property type="entry name" value="FAD-bd_PCMH_sub2"/>
</dbReference>
<dbReference type="PROSITE" id="PS51387">
    <property type="entry name" value="FAD_PCMH"/>
    <property type="match status" value="1"/>
</dbReference>
<keyword evidence="2" id="KW-0274">FAD</keyword>
<dbReference type="Pfam" id="PF00941">
    <property type="entry name" value="FAD_binding_5"/>
    <property type="match status" value="1"/>
</dbReference>
<keyword evidence="1" id="KW-0285">Flavoprotein</keyword>
<evidence type="ECO:0000259" key="4">
    <source>
        <dbReference type="PROSITE" id="PS51387"/>
    </source>
</evidence>
<evidence type="ECO:0000256" key="3">
    <source>
        <dbReference type="ARBA" id="ARBA00023002"/>
    </source>
</evidence>